<dbReference type="InParanoid" id="S2J660"/>
<dbReference type="OMA" id="MADYWES"/>
<dbReference type="InterPro" id="IPR051229">
    <property type="entry name" value="ALYREF_mRNA_export"/>
</dbReference>
<dbReference type="PANTHER" id="PTHR19965">
    <property type="entry name" value="RNA AND EXPORT FACTOR BINDING PROTEIN"/>
    <property type="match status" value="1"/>
</dbReference>
<dbReference type="SMART" id="SM01218">
    <property type="entry name" value="FoP_duplication"/>
    <property type="match status" value="1"/>
</dbReference>
<evidence type="ECO:0000256" key="2">
    <source>
        <dbReference type="PROSITE-ProRule" id="PRU00176"/>
    </source>
</evidence>
<feature type="compositionally biased region" description="Polar residues" evidence="3">
    <location>
        <begin position="41"/>
        <end position="50"/>
    </location>
</feature>
<dbReference type="InterPro" id="IPR000504">
    <property type="entry name" value="RRM_dom"/>
</dbReference>
<evidence type="ECO:0000313" key="6">
    <source>
        <dbReference type="Proteomes" id="UP000014254"/>
    </source>
</evidence>
<dbReference type="STRING" id="1220926.S2J660"/>
<dbReference type="AlphaFoldDB" id="S2J660"/>
<dbReference type="Proteomes" id="UP000014254">
    <property type="component" value="Unassembled WGS sequence"/>
</dbReference>
<feature type="compositionally biased region" description="Polar residues" evidence="3">
    <location>
        <begin position="193"/>
        <end position="202"/>
    </location>
</feature>
<dbReference type="PANTHER" id="PTHR19965:SF35">
    <property type="entry name" value="RNA ANNEALING PROTEIN YRA1"/>
    <property type="match status" value="1"/>
</dbReference>
<dbReference type="GO" id="GO:0005634">
    <property type="term" value="C:nucleus"/>
    <property type="evidence" value="ECO:0007669"/>
    <property type="project" value="TreeGrafter"/>
</dbReference>
<dbReference type="InterPro" id="IPR025715">
    <property type="entry name" value="FoP_C"/>
</dbReference>
<feature type="region of interest" description="Disordered" evidence="3">
    <location>
        <begin position="30"/>
        <end position="50"/>
    </location>
</feature>
<protein>
    <recommendedName>
        <fullName evidence="4">RRM domain-containing protein</fullName>
    </recommendedName>
</protein>
<dbReference type="InterPro" id="IPR035979">
    <property type="entry name" value="RBD_domain_sf"/>
</dbReference>
<proteinExistence type="predicted"/>
<gene>
    <name evidence="5" type="ORF">HMPREF1544_08048</name>
</gene>
<feature type="domain" description="RRM" evidence="4">
    <location>
        <begin position="52"/>
        <end position="129"/>
    </location>
</feature>
<accession>S2J660</accession>
<dbReference type="InterPro" id="IPR012677">
    <property type="entry name" value="Nucleotide-bd_a/b_plait_sf"/>
</dbReference>
<reference evidence="6" key="1">
    <citation type="submission" date="2013-05" db="EMBL/GenBank/DDBJ databases">
        <title>The Genome sequence of Mucor circinelloides f. circinelloides 1006PhL.</title>
        <authorList>
            <consortium name="The Broad Institute Genomics Platform"/>
            <person name="Cuomo C."/>
            <person name="Earl A."/>
            <person name="Findley K."/>
            <person name="Lee S.C."/>
            <person name="Walker B."/>
            <person name="Young S."/>
            <person name="Zeng Q."/>
            <person name="Gargeya S."/>
            <person name="Fitzgerald M."/>
            <person name="Haas B."/>
            <person name="Abouelleil A."/>
            <person name="Allen A.W."/>
            <person name="Alvarado L."/>
            <person name="Arachchi H.M."/>
            <person name="Berlin A.M."/>
            <person name="Chapman S.B."/>
            <person name="Gainer-Dewar J."/>
            <person name="Goldberg J."/>
            <person name="Griggs A."/>
            <person name="Gujja S."/>
            <person name="Hansen M."/>
            <person name="Howarth C."/>
            <person name="Imamovic A."/>
            <person name="Ireland A."/>
            <person name="Larimer J."/>
            <person name="McCowan C."/>
            <person name="Murphy C."/>
            <person name="Pearson M."/>
            <person name="Poon T.W."/>
            <person name="Priest M."/>
            <person name="Roberts A."/>
            <person name="Saif S."/>
            <person name="Shea T."/>
            <person name="Sisk P."/>
            <person name="Sykes S."/>
            <person name="Wortman J."/>
            <person name="Nusbaum C."/>
            <person name="Birren B."/>
        </authorList>
    </citation>
    <scope>NUCLEOTIDE SEQUENCE [LARGE SCALE GENOMIC DNA]</scope>
    <source>
        <strain evidence="6">1006PhL</strain>
    </source>
</reference>
<dbReference type="EMBL" id="KE124019">
    <property type="protein sequence ID" value="EPB85154.1"/>
    <property type="molecule type" value="Genomic_DNA"/>
</dbReference>
<evidence type="ECO:0000256" key="1">
    <source>
        <dbReference type="ARBA" id="ARBA00022884"/>
    </source>
</evidence>
<dbReference type="Pfam" id="PF13865">
    <property type="entry name" value="FoP_duplication"/>
    <property type="match status" value="1"/>
</dbReference>
<keyword evidence="6" id="KW-1185">Reference proteome</keyword>
<dbReference type="GO" id="GO:0003729">
    <property type="term" value="F:mRNA binding"/>
    <property type="evidence" value="ECO:0007669"/>
    <property type="project" value="TreeGrafter"/>
</dbReference>
<sequence>MKNNYPNCQHLRFSFYLCLCVKKPYNGARPARNNAPVRNSRPASSTSRTSNNSLVVANLHFNVTEKDLYDLFGQIGTLKRAFLHIGPNGKSAGIADVVFQSSQDAERARNTYNNVELDGRPMRITHASIISAVSNAPSNNAPRRGNLRGGNNGGRRDNNSNSNNGNRRGGHNKRESRPKPSQQDLDAEMDSYMGNNEDIQMN</sequence>
<dbReference type="FunCoup" id="S2J660">
    <property type="interactions" value="735"/>
</dbReference>
<dbReference type="eggNOG" id="KOG0533">
    <property type="taxonomic scope" value="Eukaryota"/>
</dbReference>
<dbReference type="Gene3D" id="3.30.70.330">
    <property type="match status" value="1"/>
</dbReference>
<dbReference type="SUPFAM" id="SSF54928">
    <property type="entry name" value="RNA-binding domain, RBD"/>
    <property type="match status" value="1"/>
</dbReference>
<evidence type="ECO:0000259" key="4">
    <source>
        <dbReference type="PROSITE" id="PS50102"/>
    </source>
</evidence>
<dbReference type="OrthoDB" id="1049195at2759"/>
<feature type="region of interest" description="Disordered" evidence="3">
    <location>
        <begin position="133"/>
        <end position="202"/>
    </location>
</feature>
<keyword evidence="1 2" id="KW-0694">RNA-binding</keyword>
<evidence type="ECO:0000256" key="3">
    <source>
        <dbReference type="SAM" id="MobiDB-lite"/>
    </source>
</evidence>
<dbReference type="GO" id="GO:0006406">
    <property type="term" value="P:mRNA export from nucleus"/>
    <property type="evidence" value="ECO:0007669"/>
    <property type="project" value="TreeGrafter"/>
</dbReference>
<organism evidence="5 6">
    <name type="scientific">Mucor circinelloides f. circinelloides (strain 1006PhL)</name>
    <name type="common">Mucormycosis agent</name>
    <name type="synonym">Calyptromyces circinelloides</name>
    <dbReference type="NCBI Taxonomy" id="1220926"/>
    <lineage>
        <taxon>Eukaryota</taxon>
        <taxon>Fungi</taxon>
        <taxon>Fungi incertae sedis</taxon>
        <taxon>Mucoromycota</taxon>
        <taxon>Mucoromycotina</taxon>
        <taxon>Mucoromycetes</taxon>
        <taxon>Mucorales</taxon>
        <taxon>Mucorineae</taxon>
        <taxon>Mucoraceae</taxon>
        <taxon>Mucor</taxon>
    </lineage>
</organism>
<dbReference type="SMART" id="SM00360">
    <property type="entry name" value="RRM"/>
    <property type="match status" value="1"/>
</dbReference>
<name>S2J660_MUCC1</name>
<dbReference type="Pfam" id="PF00076">
    <property type="entry name" value="RRM_1"/>
    <property type="match status" value="1"/>
</dbReference>
<dbReference type="PROSITE" id="PS50102">
    <property type="entry name" value="RRM"/>
    <property type="match status" value="1"/>
</dbReference>
<evidence type="ECO:0000313" key="5">
    <source>
        <dbReference type="EMBL" id="EPB85154.1"/>
    </source>
</evidence>
<dbReference type="VEuPathDB" id="FungiDB:HMPREF1544_08048"/>